<evidence type="ECO:0000256" key="9">
    <source>
        <dbReference type="RuleBase" id="RU004320"/>
    </source>
</evidence>
<keyword evidence="11" id="KW-1185">Reference proteome</keyword>
<comment type="caution">
    <text evidence="10">The sequence shown here is derived from an EMBL/GenBank/DDBJ whole genome shotgun (WGS) entry which is preliminary data.</text>
</comment>
<comment type="catalytic activity">
    <reaction evidence="7 8">
        <text>an N-acyl-L-alpha-aminoacyl-tRNA + H2O = an N-acyl-L-amino acid + a tRNA + H(+)</text>
        <dbReference type="Rhea" id="RHEA:54448"/>
        <dbReference type="Rhea" id="RHEA-COMP:10123"/>
        <dbReference type="Rhea" id="RHEA-COMP:13883"/>
        <dbReference type="ChEBI" id="CHEBI:15377"/>
        <dbReference type="ChEBI" id="CHEBI:15378"/>
        <dbReference type="ChEBI" id="CHEBI:59874"/>
        <dbReference type="ChEBI" id="CHEBI:78442"/>
        <dbReference type="ChEBI" id="CHEBI:138191"/>
        <dbReference type="EC" id="3.1.1.29"/>
    </reaction>
</comment>
<dbReference type="GO" id="GO:0000049">
    <property type="term" value="F:tRNA binding"/>
    <property type="evidence" value="ECO:0007669"/>
    <property type="project" value="UniProtKB-UniRule"/>
</dbReference>
<feature type="site" description="Discriminates between blocked and unblocked aminoacyl-tRNA" evidence="7">
    <location>
        <position position="14"/>
    </location>
</feature>
<organism evidence="10 11">
    <name type="scientific">Solimonas fluminis</name>
    <dbReference type="NCBI Taxonomy" id="2086571"/>
    <lineage>
        <taxon>Bacteria</taxon>
        <taxon>Pseudomonadati</taxon>
        <taxon>Pseudomonadota</taxon>
        <taxon>Gammaproteobacteria</taxon>
        <taxon>Nevskiales</taxon>
        <taxon>Nevskiaceae</taxon>
        <taxon>Solimonas</taxon>
    </lineage>
</organism>
<feature type="binding site" evidence="7">
    <location>
        <position position="118"/>
    </location>
    <ligand>
        <name>tRNA</name>
        <dbReference type="ChEBI" id="CHEBI:17843"/>
    </ligand>
</feature>
<dbReference type="GO" id="GO:0004045">
    <property type="term" value="F:peptidyl-tRNA hydrolase activity"/>
    <property type="evidence" value="ECO:0007669"/>
    <property type="project" value="UniProtKB-UniRule"/>
</dbReference>
<evidence type="ECO:0000256" key="8">
    <source>
        <dbReference type="RuleBase" id="RU000673"/>
    </source>
</evidence>
<dbReference type="GO" id="GO:0072344">
    <property type="term" value="P:rescue of stalled ribosome"/>
    <property type="evidence" value="ECO:0007669"/>
    <property type="project" value="UniProtKB-UniRule"/>
</dbReference>
<dbReference type="InterPro" id="IPR036416">
    <property type="entry name" value="Pept_tRNA_hydro_sf"/>
</dbReference>
<dbReference type="InterPro" id="IPR001328">
    <property type="entry name" value="Pept_tRNA_hydro"/>
</dbReference>
<dbReference type="PANTHER" id="PTHR17224">
    <property type="entry name" value="PEPTIDYL-TRNA HYDROLASE"/>
    <property type="match status" value="1"/>
</dbReference>
<dbReference type="EMBL" id="PSNW01000006">
    <property type="protein sequence ID" value="PPE73478.1"/>
    <property type="molecule type" value="Genomic_DNA"/>
</dbReference>
<dbReference type="Pfam" id="PF01195">
    <property type="entry name" value="Pept_tRNA_hydro"/>
    <property type="match status" value="1"/>
</dbReference>
<evidence type="ECO:0000256" key="5">
    <source>
        <dbReference type="ARBA" id="ARBA00038063"/>
    </source>
</evidence>
<dbReference type="Gene3D" id="3.40.50.1470">
    <property type="entry name" value="Peptidyl-tRNA hydrolase"/>
    <property type="match status" value="1"/>
</dbReference>
<comment type="function">
    <text evidence="7">Hydrolyzes ribosome-free peptidyl-tRNAs (with 1 or more amino acids incorporated), which drop off the ribosome during protein synthesis, or as a result of ribosome stalling.</text>
</comment>
<keyword evidence="2 7" id="KW-0820">tRNA-binding</keyword>
<keyword evidence="4 7" id="KW-0694">RNA-binding</keyword>
<gene>
    <name evidence="7" type="primary">pth</name>
    <name evidence="10" type="ORF">C3942_11755</name>
</gene>
<dbReference type="AlphaFoldDB" id="A0A2S5TF68"/>
<dbReference type="Proteomes" id="UP000238220">
    <property type="component" value="Unassembled WGS sequence"/>
</dbReference>
<keyword evidence="7" id="KW-0963">Cytoplasm</keyword>
<comment type="subunit">
    <text evidence="7">Monomer.</text>
</comment>
<evidence type="ECO:0000256" key="1">
    <source>
        <dbReference type="ARBA" id="ARBA00013260"/>
    </source>
</evidence>
<evidence type="ECO:0000256" key="7">
    <source>
        <dbReference type="HAMAP-Rule" id="MF_00083"/>
    </source>
</evidence>
<dbReference type="PROSITE" id="PS01195">
    <property type="entry name" value="PEPT_TRNA_HYDROL_1"/>
    <property type="match status" value="1"/>
</dbReference>
<proteinExistence type="inferred from homology"/>
<dbReference type="PROSITE" id="PS01196">
    <property type="entry name" value="PEPT_TRNA_HYDROL_2"/>
    <property type="match status" value="1"/>
</dbReference>
<dbReference type="CDD" id="cd00462">
    <property type="entry name" value="PTH"/>
    <property type="match status" value="1"/>
</dbReference>
<dbReference type="OrthoDB" id="9800507at2"/>
<feature type="active site" description="Proton acceptor" evidence="7">
    <location>
        <position position="24"/>
    </location>
</feature>
<dbReference type="InterPro" id="IPR018171">
    <property type="entry name" value="Pept_tRNA_hydro_CS"/>
</dbReference>
<name>A0A2S5TF68_9GAMM</name>
<evidence type="ECO:0000313" key="11">
    <source>
        <dbReference type="Proteomes" id="UP000238220"/>
    </source>
</evidence>
<evidence type="ECO:0000256" key="2">
    <source>
        <dbReference type="ARBA" id="ARBA00022555"/>
    </source>
</evidence>
<dbReference type="EC" id="3.1.1.29" evidence="1 7"/>
<dbReference type="GO" id="GO:0005737">
    <property type="term" value="C:cytoplasm"/>
    <property type="evidence" value="ECO:0007669"/>
    <property type="project" value="UniProtKB-SubCell"/>
</dbReference>
<dbReference type="HAMAP" id="MF_00083">
    <property type="entry name" value="Pept_tRNA_hydro_bact"/>
    <property type="match status" value="1"/>
</dbReference>
<comment type="function">
    <text evidence="7">Catalyzes the release of premature peptidyl moieties from peptidyl-tRNA molecules trapped in stalled 50S ribosomal subunits, and thus maintains levels of free tRNAs and 50S ribosomes.</text>
</comment>
<comment type="subcellular location">
    <subcellularLocation>
        <location evidence="7">Cytoplasm</location>
    </subcellularLocation>
</comment>
<comment type="similarity">
    <text evidence="5 7 9">Belongs to the PTH family.</text>
</comment>
<sequence>MSSPALRAIVGLGNPGPDYARTRHNAGFWFVDELARRHGGTFRVESKFHGELARVKIAGQDTLLLKPSTYMNRSGQAAQALAQFYKLQPADILAAHDELDLPVGTMKLKSGGGHGGHNGLRDLHKVFGEGYQRLRVGIGHPGDKSLVHNYVLNRASKADEDAILNGISLAADAIETWFTKGWERALTQLHTATK</sequence>
<feature type="binding site" evidence="7">
    <location>
        <position position="19"/>
    </location>
    <ligand>
        <name>tRNA</name>
        <dbReference type="ChEBI" id="CHEBI:17843"/>
    </ligand>
</feature>
<keyword evidence="3 7" id="KW-0378">Hydrolase</keyword>
<dbReference type="PANTHER" id="PTHR17224:SF1">
    <property type="entry name" value="PEPTIDYL-TRNA HYDROLASE"/>
    <property type="match status" value="1"/>
</dbReference>
<feature type="site" description="Stabilizes the basic form of H active site to accept a proton" evidence="7">
    <location>
        <position position="97"/>
    </location>
</feature>
<dbReference type="GO" id="GO:0006515">
    <property type="term" value="P:protein quality control for misfolded or incompletely synthesized proteins"/>
    <property type="evidence" value="ECO:0007669"/>
    <property type="project" value="UniProtKB-UniRule"/>
</dbReference>
<dbReference type="SUPFAM" id="SSF53178">
    <property type="entry name" value="Peptidyl-tRNA hydrolase-like"/>
    <property type="match status" value="1"/>
</dbReference>
<dbReference type="RefSeq" id="WP_104230540.1">
    <property type="nucleotide sequence ID" value="NZ_PSNW01000006.1"/>
</dbReference>
<evidence type="ECO:0000256" key="4">
    <source>
        <dbReference type="ARBA" id="ARBA00022884"/>
    </source>
</evidence>
<dbReference type="FunFam" id="3.40.50.1470:FF:000001">
    <property type="entry name" value="Peptidyl-tRNA hydrolase"/>
    <property type="match status" value="1"/>
</dbReference>
<evidence type="ECO:0000256" key="6">
    <source>
        <dbReference type="ARBA" id="ARBA00050038"/>
    </source>
</evidence>
<feature type="binding site" evidence="7">
    <location>
        <position position="72"/>
    </location>
    <ligand>
        <name>tRNA</name>
        <dbReference type="ChEBI" id="CHEBI:17843"/>
    </ligand>
</feature>
<protein>
    <recommendedName>
        <fullName evidence="6 7">Peptidyl-tRNA hydrolase</fullName>
        <shortName evidence="7">Pth</shortName>
        <ecNumber evidence="1 7">3.1.1.29</ecNumber>
    </recommendedName>
</protein>
<feature type="binding site" evidence="7">
    <location>
        <position position="70"/>
    </location>
    <ligand>
        <name>tRNA</name>
        <dbReference type="ChEBI" id="CHEBI:17843"/>
    </ligand>
</feature>
<dbReference type="NCBIfam" id="TIGR00447">
    <property type="entry name" value="pth"/>
    <property type="match status" value="1"/>
</dbReference>
<reference evidence="10 11" key="1">
    <citation type="submission" date="2018-02" db="EMBL/GenBank/DDBJ databases">
        <title>Genome sequencing of Solimonas sp. HR-BB.</title>
        <authorList>
            <person name="Lee Y."/>
            <person name="Jeon C.O."/>
        </authorList>
    </citation>
    <scope>NUCLEOTIDE SEQUENCE [LARGE SCALE GENOMIC DNA]</scope>
    <source>
        <strain evidence="10 11">HR-BB</strain>
    </source>
</reference>
<accession>A0A2S5TF68</accession>
<evidence type="ECO:0000313" key="10">
    <source>
        <dbReference type="EMBL" id="PPE73478.1"/>
    </source>
</evidence>
<evidence type="ECO:0000256" key="3">
    <source>
        <dbReference type="ARBA" id="ARBA00022801"/>
    </source>
</evidence>